<dbReference type="InterPro" id="IPR015422">
    <property type="entry name" value="PyrdxlP-dep_Trfase_small"/>
</dbReference>
<keyword evidence="2" id="KW-0032">Aminotransferase</keyword>
<dbReference type="AlphaFoldDB" id="A0A0D2FKF3"/>
<dbReference type="InterPro" id="IPR004839">
    <property type="entry name" value="Aminotransferase_I/II_large"/>
</dbReference>
<dbReference type="InterPro" id="IPR051326">
    <property type="entry name" value="Kynurenine-oxoglutarate_AT"/>
</dbReference>
<name>A0A0D2FKF3_9EURO</name>
<dbReference type="EMBL" id="KN846959">
    <property type="protein sequence ID" value="KIW67230.1"/>
    <property type="molecule type" value="Genomic_DNA"/>
</dbReference>
<dbReference type="GO" id="GO:0030170">
    <property type="term" value="F:pyridoxal phosphate binding"/>
    <property type="evidence" value="ECO:0007669"/>
    <property type="project" value="InterPro"/>
</dbReference>
<dbReference type="PANTHER" id="PTHR43807">
    <property type="entry name" value="FI04487P"/>
    <property type="match status" value="1"/>
</dbReference>
<evidence type="ECO:0000256" key="4">
    <source>
        <dbReference type="ARBA" id="ARBA00022898"/>
    </source>
</evidence>
<reference evidence="6 7" key="1">
    <citation type="submission" date="2015-01" db="EMBL/GenBank/DDBJ databases">
        <title>The Genome Sequence of Capronia semiimmersa CBS27337.</title>
        <authorList>
            <consortium name="The Broad Institute Genomics Platform"/>
            <person name="Cuomo C."/>
            <person name="de Hoog S."/>
            <person name="Gorbushina A."/>
            <person name="Stielow B."/>
            <person name="Teixiera M."/>
            <person name="Abouelleil A."/>
            <person name="Chapman S.B."/>
            <person name="Priest M."/>
            <person name="Young S.K."/>
            <person name="Wortman J."/>
            <person name="Nusbaum C."/>
            <person name="Birren B."/>
        </authorList>
    </citation>
    <scope>NUCLEOTIDE SEQUENCE [LARGE SCALE GENOMIC DNA]</scope>
    <source>
        <strain evidence="6 7">CBS 27337</strain>
    </source>
</reference>
<dbReference type="GO" id="GO:0016212">
    <property type="term" value="F:kynurenine-oxoglutarate transaminase activity"/>
    <property type="evidence" value="ECO:0007669"/>
    <property type="project" value="TreeGrafter"/>
</dbReference>
<accession>A0A0D2FKF3</accession>
<evidence type="ECO:0000313" key="7">
    <source>
        <dbReference type="Proteomes" id="UP000054266"/>
    </source>
</evidence>
<dbReference type="STRING" id="5601.A0A0D2FKF3"/>
<evidence type="ECO:0000313" key="6">
    <source>
        <dbReference type="EMBL" id="KIW67230.1"/>
    </source>
</evidence>
<dbReference type="GO" id="GO:0005739">
    <property type="term" value="C:mitochondrion"/>
    <property type="evidence" value="ECO:0007669"/>
    <property type="project" value="TreeGrafter"/>
</dbReference>
<keyword evidence="3" id="KW-0808">Transferase</keyword>
<dbReference type="Gene3D" id="3.40.640.10">
    <property type="entry name" value="Type I PLP-dependent aspartate aminotransferase-like (Major domain)"/>
    <property type="match status" value="1"/>
</dbReference>
<dbReference type="InterPro" id="IPR015421">
    <property type="entry name" value="PyrdxlP-dep_Trfase_major"/>
</dbReference>
<dbReference type="SUPFAM" id="SSF53383">
    <property type="entry name" value="PLP-dependent transferases"/>
    <property type="match status" value="1"/>
</dbReference>
<feature type="domain" description="Aminotransferase class I/classII large" evidence="5">
    <location>
        <begin position="62"/>
        <end position="384"/>
    </location>
</feature>
<dbReference type="Gene3D" id="3.90.1150.10">
    <property type="entry name" value="Aspartate Aminotransferase, domain 1"/>
    <property type="match status" value="1"/>
</dbReference>
<keyword evidence="4" id="KW-0663">Pyridoxal phosphate</keyword>
<dbReference type="HOGENOM" id="CLU_017584_4_0_1"/>
<dbReference type="Pfam" id="PF00155">
    <property type="entry name" value="Aminotran_1_2"/>
    <property type="match status" value="1"/>
</dbReference>
<protein>
    <recommendedName>
        <fullName evidence="5">Aminotransferase class I/classII large domain-containing protein</fullName>
    </recommendedName>
</protein>
<sequence>MADRRRPKRLHAIHGIGVDRMGNIADKVKAKDGGSASGRALLRLENLDVDIPPDSIVQGITAHSASNDDHNSYLPFLGQMELRDTVAKHVSSLTGGTVQYDGQANCIISAGGLSGMLNTLLATVEDGDGVLLMEPAYAGLLNRVRLAGGIPRLVPFQFHAGGSWTLDRDRLRRVVESRDSHTVTAMMLMSPCMPTGAYLTREDWELIAELCVRHDILVIYDAAMERLLFDDRPVIHPASLPGMADRTITVGSASKELRMIGWRVGWIVGPEHIMHDIGLVSMANVVVPVGIAQQATKKALEVSETSMPDYVRELQLRRDLCMRELEGLPVGKPDGGWSLLLRVDTLGWKADDAAEALLEAGACVTPMTGWGGGDDHAQYIRIVFSNEPRDRLMGLGQIVRHALSSRDARTGAAA</sequence>
<evidence type="ECO:0000259" key="5">
    <source>
        <dbReference type="Pfam" id="PF00155"/>
    </source>
</evidence>
<evidence type="ECO:0000256" key="1">
    <source>
        <dbReference type="ARBA" id="ARBA00001933"/>
    </source>
</evidence>
<dbReference type="PANTHER" id="PTHR43807:SF20">
    <property type="entry name" value="FI04487P"/>
    <property type="match status" value="1"/>
</dbReference>
<dbReference type="InterPro" id="IPR015424">
    <property type="entry name" value="PyrdxlP-dep_Trfase"/>
</dbReference>
<keyword evidence="7" id="KW-1185">Reference proteome</keyword>
<dbReference type="CDD" id="cd00609">
    <property type="entry name" value="AAT_like"/>
    <property type="match status" value="1"/>
</dbReference>
<organism evidence="6 7">
    <name type="scientific">Phialophora macrospora</name>
    <dbReference type="NCBI Taxonomy" id="1851006"/>
    <lineage>
        <taxon>Eukaryota</taxon>
        <taxon>Fungi</taxon>
        <taxon>Dikarya</taxon>
        <taxon>Ascomycota</taxon>
        <taxon>Pezizomycotina</taxon>
        <taxon>Eurotiomycetes</taxon>
        <taxon>Chaetothyriomycetidae</taxon>
        <taxon>Chaetothyriales</taxon>
        <taxon>Herpotrichiellaceae</taxon>
        <taxon>Phialophora</taxon>
    </lineage>
</organism>
<proteinExistence type="predicted"/>
<evidence type="ECO:0000256" key="3">
    <source>
        <dbReference type="ARBA" id="ARBA00022679"/>
    </source>
</evidence>
<evidence type="ECO:0000256" key="2">
    <source>
        <dbReference type="ARBA" id="ARBA00022576"/>
    </source>
</evidence>
<dbReference type="Proteomes" id="UP000054266">
    <property type="component" value="Unassembled WGS sequence"/>
</dbReference>
<comment type="cofactor">
    <cofactor evidence="1">
        <name>pyridoxal 5'-phosphate</name>
        <dbReference type="ChEBI" id="CHEBI:597326"/>
    </cofactor>
</comment>
<gene>
    <name evidence="6" type="ORF">PV04_06496</name>
</gene>